<dbReference type="SMART" id="SM00342">
    <property type="entry name" value="HTH_ARAC"/>
    <property type="match status" value="1"/>
</dbReference>
<organism evidence="5">
    <name type="scientific">Methyloraptor flagellatus</name>
    <dbReference type="NCBI Taxonomy" id="3162530"/>
    <lineage>
        <taxon>Bacteria</taxon>
        <taxon>Pseudomonadati</taxon>
        <taxon>Pseudomonadota</taxon>
        <taxon>Alphaproteobacteria</taxon>
        <taxon>Hyphomicrobiales</taxon>
        <taxon>Ancalomicrobiaceae</taxon>
        <taxon>Methyloraptor</taxon>
    </lineage>
</organism>
<keyword evidence="1" id="KW-0805">Transcription regulation</keyword>
<feature type="domain" description="HTH araC/xylS-type" evidence="4">
    <location>
        <begin position="229"/>
        <end position="329"/>
    </location>
</feature>
<sequence length="335" mass="36119">MARWLVDGEPLSAHRLFLSRDLDEARAFVGRTFCPHRLHLASARDRLDTLHNHAAGRSLSLNYLRYGAAVSIDPGELGRFYLVQIVLRGAAEVRNGRREVMVGEGAATILNPTLATRMTWSADCAKLLIQIDRAALHRIAEAASGHELAYPIVFEPELALDRAPMRRWAQAAAACFAAADAGRAFGRTGDPCQMLLEEDLIAGLVAAQPSNISPLVADRRHGPSSRQVKRAQAYMHANLAEPISIADVADVAGCSLRSLQIGFKQHFGCSPLQYLQGQRLRMARYALESAASGTTVGDVAHAVGYGHLGRFSRDYKAAFGTLPSATRSAALGGVA</sequence>
<dbReference type="InterPro" id="IPR018060">
    <property type="entry name" value="HTH_AraC"/>
</dbReference>
<evidence type="ECO:0000259" key="4">
    <source>
        <dbReference type="PROSITE" id="PS01124"/>
    </source>
</evidence>
<evidence type="ECO:0000256" key="3">
    <source>
        <dbReference type="ARBA" id="ARBA00023163"/>
    </source>
</evidence>
<keyword evidence="2" id="KW-0238">DNA-binding</keyword>
<dbReference type="RefSeq" id="WP_407048525.1">
    <property type="nucleotide sequence ID" value="NZ_CP158568.1"/>
</dbReference>
<dbReference type="InterPro" id="IPR035418">
    <property type="entry name" value="AraC-bd_2"/>
</dbReference>
<dbReference type="EMBL" id="CP158568">
    <property type="protein sequence ID" value="XBY43426.1"/>
    <property type="molecule type" value="Genomic_DNA"/>
</dbReference>
<dbReference type="AlphaFoldDB" id="A0AAU7X8U7"/>
<dbReference type="InterPro" id="IPR018062">
    <property type="entry name" value="HTH_AraC-typ_CS"/>
</dbReference>
<protein>
    <submittedName>
        <fullName evidence="5">AraC family transcriptional regulator</fullName>
    </submittedName>
</protein>
<dbReference type="Gene3D" id="1.10.10.60">
    <property type="entry name" value="Homeodomain-like"/>
    <property type="match status" value="1"/>
</dbReference>
<dbReference type="PROSITE" id="PS00041">
    <property type="entry name" value="HTH_ARAC_FAMILY_1"/>
    <property type="match status" value="1"/>
</dbReference>
<dbReference type="Pfam" id="PF14525">
    <property type="entry name" value="AraC_binding_2"/>
    <property type="match status" value="1"/>
</dbReference>
<name>A0AAU7X8U7_9HYPH</name>
<dbReference type="InterPro" id="IPR009057">
    <property type="entry name" value="Homeodomain-like_sf"/>
</dbReference>
<evidence type="ECO:0000313" key="5">
    <source>
        <dbReference type="EMBL" id="XBY43426.1"/>
    </source>
</evidence>
<dbReference type="SUPFAM" id="SSF46689">
    <property type="entry name" value="Homeodomain-like"/>
    <property type="match status" value="2"/>
</dbReference>
<dbReference type="PROSITE" id="PS01124">
    <property type="entry name" value="HTH_ARAC_FAMILY_2"/>
    <property type="match status" value="1"/>
</dbReference>
<dbReference type="GO" id="GO:0043565">
    <property type="term" value="F:sequence-specific DNA binding"/>
    <property type="evidence" value="ECO:0007669"/>
    <property type="project" value="InterPro"/>
</dbReference>
<proteinExistence type="predicted"/>
<gene>
    <name evidence="5" type="ORF">ABS361_15180</name>
</gene>
<evidence type="ECO:0000256" key="1">
    <source>
        <dbReference type="ARBA" id="ARBA00023015"/>
    </source>
</evidence>
<evidence type="ECO:0000256" key="2">
    <source>
        <dbReference type="ARBA" id="ARBA00023125"/>
    </source>
</evidence>
<dbReference type="PANTHER" id="PTHR46796">
    <property type="entry name" value="HTH-TYPE TRANSCRIPTIONAL ACTIVATOR RHAS-RELATED"/>
    <property type="match status" value="1"/>
</dbReference>
<dbReference type="Pfam" id="PF12833">
    <property type="entry name" value="HTH_18"/>
    <property type="match status" value="1"/>
</dbReference>
<dbReference type="InterPro" id="IPR050204">
    <property type="entry name" value="AraC_XylS_family_regulators"/>
</dbReference>
<dbReference type="KEGG" id="mflg:ABS361_15180"/>
<accession>A0AAU7X8U7</accession>
<dbReference type="GO" id="GO:0003700">
    <property type="term" value="F:DNA-binding transcription factor activity"/>
    <property type="evidence" value="ECO:0007669"/>
    <property type="project" value="InterPro"/>
</dbReference>
<reference evidence="5" key="1">
    <citation type="submission" date="2024-06" db="EMBL/GenBank/DDBJ databases">
        <title>Methylostella associata gen. nov., sp. nov., a novel Ancalomicrobiaceae-affiliated facultatively methylotrophic bacteria that feed on methanotrophs of the genus Methylococcus.</title>
        <authorList>
            <person name="Saltykova V."/>
            <person name="Danilova O.V."/>
            <person name="Oshkin I.Y."/>
            <person name="Belova S.E."/>
            <person name="Pimenov N.V."/>
            <person name="Dedysh S.N."/>
        </authorList>
    </citation>
    <scope>NUCLEOTIDE SEQUENCE</scope>
    <source>
        <strain evidence="5">S20</strain>
    </source>
</reference>
<keyword evidence="3" id="KW-0804">Transcription</keyword>